<evidence type="ECO:0000256" key="1">
    <source>
        <dbReference type="ARBA" id="ARBA00023125"/>
    </source>
</evidence>
<dbReference type="InterPro" id="IPR009061">
    <property type="entry name" value="DNA-bd_dom_put_sf"/>
</dbReference>
<dbReference type="InterPro" id="IPR000551">
    <property type="entry name" value="MerR-type_HTH_dom"/>
</dbReference>
<dbReference type="SUPFAM" id="SSF46955">
    <property type="entry name" value="Putative DNA-binding domain"/>
    <property type="match status" value="1"/>
</dbReference>
<dbReference type="RefSeq" id="WP_067084246.1">
    <property type="nucleotide sequence ID" value="NZ_LRFG02000003.1"/>
</dbReference>
<proteinExistence type="predicted"/>
<keyword evidence="1" id="KW-0238">DNA-binding</keyword>
<feature type="coiled-coil region" evidence="2">
    <location>
        <begin position="87"/>
        <end position="124"/>
    </location>
</feature>
<accession>A0ABX4HZL0</accession>
<evidence type="ECO:0000313" key="5">
    <source>
        <dbReference type="Proteomes" id="UP000218427"/>
    </source>
</evidence>
<dbReference type="PANTHER" id="PTHR30204">
    <property type="entry name" value="REDOX-CYCLING DRUG-SENSING TRANSCRIPTIONAL ACTIVATOR SOXR"/>
    <property type="match status" value="1"/>
</dbReference>
<dbReference type="PANTHER" id="PTHR30204:SF58">
    <property type="entry name" value="HTH-TYPE TRANSCRIPTIONAL REGULATOR YFMP"/>
    <property type="match status" value="1"/>
</dbReference>
<dbReference type="Gene3D" id="1.10.1660.10">
    <property type="match status" value="1"/>
</dbReference>
<dbReference type="Pfam" id="PF13411">
    <property type="entry name" value="MerR_1"/>
    <property type="match status" value="1"/>
</dbReference>
<keyword evidence="2" id="KW-0175">Coiled coil</keyword>
<dbReference type="InterPro" id="IPR047057">
    <property type="entry name" value="MerR_fam"/>
</dbReference>
<organism evidence="4 5">
    <name type="scientific">Microbulbifer flavimaris</name>
    <dbReference type="NCBI Taxonomy" id="1781068"/>
    <lineage>
        <taxon>Bacteria</taxon>
        <taxon>Pseudomonadati</taxon>
        <taxon>Pseudomonadota</taxon>
        <taxon>Gammaproteobacteria</taxon>
        <taxon>Cellvibrionales</taxon>
        <taxon>Microbulbiferaceae</taxon>
        <taxon>Microbulbifer</taxon>
    </lineage>
</organism>
<protein>
    <submittedName>
        <fullName evidence="4">MerR family transcriptional regulator</fullName>
    </submittedName>
</protein>
<comment type="caution">
    <text evidence="4">The sequence shown here is derived from an EMBL/GenBank/DDBJ whole genome shotgun (WGS) entry which is preliminary data.</text>
</comment>
<feature type="domain" description="HTH merR-type" evidence="3">
    <location>
        <begin position="12"/>
        <end position="79"/>
    </location>
</feature>
<keyword evidence="5" id="KW-1185">Reference proteome</keyword>
<dbReference type="PROSITE" id="PS50937">
    <property type="entry name" value="HTH_MERR_2"/>
    <property type="match status" value="1"/>
</dbReference>
<dbReference type="SMART" id="SM00422">
    <property type="entry name" value="HTH_MERR"/>
    <property type="match status" value="1"/>
</dbReference>
<evidence type="ECO:0000256" key="2">
    <source>
        <dbReference type="SAM" id="Coils"/>
    </source>
</evidence>
<reference evidence="4" key="1">
    <citation type="submission" date="2017-08" db="EMBL/GenBank/DDBJ databases">
        <title>Microbulbifer marisrubri sp. nov., a halophilic alphaproteobacterium isolated from marine sediment of the Yellow Sea, China.</title>
        <authorList>
            <person name="Zhang G."/>
            <person name="Xiong Q."/>
        </authorList>
    </citation>
    <scope>NUCLEOTIDE SEQUENCE [LARGE SCALE GENOMIC DNA]</scope>
    <source>
        <strain evidence="4">WRN-8</strain>
    </source>
</reference>
<evidence type="ECO:0000313" key="4">
    <source>
        <dbReference type="EMBL" id="PCO04998.1"/>
    </source>
</evidence>
<gene>
    <name evidence="4" type="ORF">AWR36_009670</name>
</gene>
<name>A0ABX4HZL0_9GAMM</name>
<sequence length="135" mass="15571">MKPESSHSEPASYSISDLSREFGITTRTIRFYEDKGLLAPERRGQARIYSPEDRVRLKLILRGKRLGFSLDESREIIEMYDPAHGNVEQLQRLLQGIEQKRAQLQQQLRDIQSLMGELDDAEERTRASLAKNISP</sequence>
<dbReference type="Proteomes" id="UP000218427">
    <property type="component" value="Unassembled WGS sequence"/>
</dbReference>
<dbReference type="CDD" id="cd04776">
    <property type="entry name" value="HTH_GnyR"/>
    <property type="match status" value="1"/>
</dbReference>
<evidence type="ECO:0000259" key="3">
    <source>
        <dbReference type="PROSITE" id="PS50937"/>
    </source>
</evidence>
<dbReference type="EMBL" id="LRFG02000003">
    <property type="protein sequence ID" value="PCO04998.1"/>
    <property type="molecule type" value="Genomic_DNA"/>
</dbReference>